<gene>
    <name evidence="2" type="ORF">IS491_18660</name>
</gene>
<dbReference type="EMBL" id="JADOEF010000001">
    <property type="protein sequence ID" value="MBF7810643.1"/>
    <property type="molecule type" value="Genomic_DNA"/>
</dbReference>
<dbReference type="Pfam" id="PF20038">
    <property type="entry name" value="HTH_59"/>
    <property type="match status" value="1"/>
</dbReference>
<accession>A0AAE2RS87</accession>
<evidence type="ECO:0000259" key="1">
    <source>
        <dbReference type="Pfam" id="PF20038"/>
    </source>
</evidence>
<name>A0AAE2RS87_CLOBE</name>
<proteinExistence type="predicted"/>
<dbReference type="Proteomes" id="UP000631418">
    <property type="component" value="Unassembled WGS sequence"/>
</dbReference>
<evidence type="ECO:0000313" key="3">
    <source>
        <dbReference type="Proteomes" id="UP000631418"/>
    </source>
</evidence>
<dbReference type="RefSeq" id="WP_012058782.1">
    <property type="nucleotide sequence ID" value="NZ_CP073279.1"/>
</dbReference>
<organism evidence="2 3">
    <name type="scientific">Clostridium beijerinckii</name>
    <name type="common">Clostridium MP</name>
    <dbReference type="NCBI Taxonomy" id="1520"/>
    <lineage>
        <taxon>Bacteria</taxon>
        <taxon>Bacillati</taxon>
        <taxon>Bacillota</taxon>
        <taxon>Clostridia</taxon>
        <taxon>Eubacteriales</taxon>
        <taxon>Clostridiaceae</taxon>
        <taxon>Clostridium</taxon>
    </lineage>
</organism>
<dbReference type="AlphaFoldDB" id="A0AAE2RS87"/>
<sequence>MNISIITTENKRLYTAAIYHAEDKELKNRIFEIDDIYDLLYKKQSILVIARQYDQYGKEIKFFHGELEKTDIKALYNVNDEVNNKDLTSIMTLSEAAKKWGLSDGSTIRKAIERGKFEQNEIKQAGDVWIITYSAMERVFGSIKNEENAYIIYDDFESVYLTKAYYEFAQLAYLRGSAYDAKAKDLEIKYQYIKDVFIKGLQALRNDQKVIIKKIRTNQIRQIICSEEEYYLYIEVFRCRKNLSSECIDRLLNDLKSFQR</sequence>
<feature type="domain" description="Helix-turn-helix" evidence="1">
    <location>
        <begin position="86"/>
        <end position="144"/>
    </location>
</feature>
<evidence type="ECO:0000313" key="2">
    <source>
        <dbReference type="EMBL" id="MBF7810643.1"/>
    </source>
</evidence>
<comment type="caution">
    <text evidence="2">The sequence shown here is derived from an EMBL/GenBank/DDBJ whole genome shotgun (WGS) entry which is preliminary data.</text>
</comment>
<dbReference type="InterPro" id="IPR045403">
    <property type="entry name" value="HTH_59_Firmicutes_type"/>
</dbReference>
<reference evidence="2" key="1">
    <citation type="submission" date="2020-11" db="EMBL/GenBank/DDBJ databases">
        <authorList>
            <person name="Thieme N."/>
            <person name="Liebl W."/>
            <person name="Zverlov V."/>
        </authorList>
    </citation>
    <scope>NUCLEOTIDE SEQUENCE</scope>
    <source>
        <strain evidence="2">NT08</strain>
    </source>
</reference>
<dbReference type="OMA" id="QAGDVWI"/>
<protein>
    <recommendedName>
        <fullName evidence="1">Helix-turn-helix domain-containing protein</fullName>
    </recommendedName>
</protein>